<reference evidence="4" key="1">
    <citation type="submission" date="2022-06" db="EMBL/GenBank/DDBJ databases">
        <title>Genome public.</title>
        <authorList>
            <person name="Sun Q."/>
        </authorList>
    </citation>
    <scope>NUCLEOTIDE SEQUENCE</scope>
    <source>
        <strain evidence="4">CWNU-1</strain>
    </source>
</reference>
<dbReference type="Proteomes" id="UP001431429">
    <property type="component" value="Unassembled WGS sequence"/>
</dbReference>
<dbReference type="Pfam" id="PF19305">
    <property type="entry name" value="MmgE_PrpD_C"/>
    <property type="match status" value="1"/>
</dbReference>
<dbReference type="InterPro" id="IPR042188">
    <property type="entry name" value="MmgE/PrpD_sf_2"/>
</dbReference>
<evidence type="ECO:0000313" key="4">
    <source>
        <dbReference type="EMBL" id="MCM2387345.1"/>
    </source>
</evidence>
<comment type="similarity">
    <text evidence="1">Belongs to the PrpD family.</text>
</comment>
<dbReference type="Gene3D" id="1.10.4100.10">
    <property type="entry name" value="2-methylcitrate dehydratase PrpD"/>
    <property type="match status" value="1"/>
</dbReference>
<dbReference type="InterPro" id="IPR045336">
    <property type="entry name" value="MmgE_PrpD_N"/>
</dbReference>
<dbReference type="InterPro" id="IPR042183">
    <property type="entry name" value="MmgE/PrpD_sf_1"/>
</dbReference>
<dbReference type="SUPFAM" id="SSF103378">
    <property type="entry name" value="2-methylcitrate dehydratase PrpD"/>
    <property type="match status" value="1"/>
</dbReference>
<dbReference type="InterPro" id="IPR005656">
    <property type="entry name" value="MmgE_PrpD"/>
</dbReference>
<evidence type="ECO:0000313" key="5">
    <source>
        <dbReference type="Proteomes" id="UP001431429"/>
    </source>
</evidence>
<dbReference type="InterPro" id="IPR036148">
    <property type="entry name" value="MmgE/PrpD_sf"/>
</dbReference>
<keyword evidence="5" id="KW-1185">Reference proteome</keyword>
<feature type="domain" description="MmgE/PrpD N-terminal" evidence="2">
    <location>
        <begin position="16"/>
        <end position="261"/>
    </location>
</feature>
<evidence type="ECO:0000259" key="3">
    <source>
        <dbReference type="Pfam" id="PF19305"/>
    </source>
</evidence>
<dbReference type="PANTHER" id="PTHR16943">
    <property type="entry name" value="2-METHYLCITRATE DEHYDRATASE-RELATED"/>
    <property type="match status" value="1"/>
</dbReference>
<proteinExistence type="inferred from homology"/>
<dbReference type="PANTHER" id="PTHR16943:SF8">
    <property type="entry name" value="2-METHYLCITRATE DEHYDRATASE"/>
    <property type="match status" value="1"/>
</dbReference>
<gene>
    <name evidence="4" type="ORF">NBG84_03285</name>
</gene>
<comment type="caution">
    <text evidence="4">The sequence shown here is derived from an EMBL/GenBank/DDBJ whole genome shotgun (WGS) entry which is preliminary data.</text>
</comment>
<feature type="domain" description="MmgE/PrpD C-terminal" evidence="3">
    <location>
        <begin position="286"/>
        <end position="461"/>
    </location>
</feature>
<sequence length="473" mass="49197">MSEPQANSRTSATAVQQLARFAAACRDKGLPEPVADDVTGRVLDVVGNCLAGRAEGGPAEAVLATVRAWGGHPQSSLFGEADRLPAPQAALVNGTLAHTLDFDDTHLPSVLHPSASVVPAALAVAEETGASGEQLAAAVAAGIEICNRLGMASYLPDIRNSVFFEKGQHATSICGTLGAAAAAALLYGLDEGQIADAMGVAASMGSGLLEANRTGGTVKRVHCGWAAHAGVAAAALARAGITGPPTVLEGRFGFFQAWLDGTCDTEAMLGGLGERWETLRTVYKPYPSNHFTHPAIDCALALRADGLDPADVVSIELGMPAPTLRTVAEPREQKIRPQTAYHAKFSGPFTVATALLGGGGLGVYLDDFTEETLTDERRLKLAAKVECTADERASDIFPHAFAAVVRVRTKGGSTLEKRVDSSLGGPGHPLSREDLLTKFRLNAARSLPESAVTRLADATARLAQAPDVRALFL</sequence>
<organism evidence="4 5">
    <name type="scientific">Streptomyces albipurpureus</name>
    <dbReference type="NCBI Taxonomy" id="2897419"/>
    <lineage>
        <taxon>Bacteria</taxon>
        <taxon>Bacillati</taxon>
        <taxon>Actinomycetota</taxon>
        <taxon>Actinomycetes</taxon>
        <taxon>Kitasatosporales</taxon>
        <taxon>Streptomycetaceae</taxon>
        <taxon>Streptomyces</taxon>
    </lineage>
</organism>
<dbReference type="Pfam" id="PF03972">
    <property type="entry name" value="MmgE_PrpD_N"/>
    <property type="match status" value="1"/>
</dbReference>
<name>A0ABT0UG13_9ACTN</name>
<dbReference type="EMBL" id="JAMQAW010000002">
    <property type="protein sequence ID" value="MCM2387345.1"/>
    <property type="molecule type" value="Genomic_DNA"/>
</dbReference>
<protein>
    <submittedName>
        <fullName evidence="4">MmgE/PrpD family protein</fullName>
    </submittedName>
</protein>
<accession>A0ABT0UG13</accession>
<dbReference type="InterPro" id="IPR045337">
    <property type="entry name" value="MmgE_PrpD_C"/>
</dbReference>
<dbReference type="RefSeq" id="WP_250917693.1">
    <property type="nucleotide sequence ID" value="NZ_JAMQAW010000002.1"/>
</dbReference>
<evidence type="ECO:0000259" key="2">
    <source>
        <dbReference type="Pfam" id="PF03972"/>
    </source>
</evidence>
<evidence type="ECO:0000256" key="1">
    <source>
        <dbReference type="ARBA" id="ARBA00006174"/>
    </source>
</evidence>
<dbReference type="Gene3D" id="3.30.1330.120">
    <property type="entry name" value="2-methylcitrate dehydratase PrpD"/>
    <property type="match status" value="1"/>
</dbReference>